<evidence type="ECO:0000313" key="2">
    <source>
        <dbReference type="Proteomes" id="UP000015105"/>
    </source>
</evidence>
<accession>A0A453K5S7</accession>
<keyword evidence="2" id="KW-1185">Reference proteome</keyword>
<dbReference type="EnsemblPlants" id="AET5Gv20309200.22">
    <property type="protein sequence ID" value="AET5Gv20309200.22"/>
    <property type="gene ID" value="AET5Gv20309200"/>
</dbReference>
<protein>
    <submittedName>
        <fullName evidence="1">Uncharacterized protein</fullName>
    </submittedName>
</protein>
<reference evidence="1" key="3">
    <citation type="journal article" date="2017" name="Nature">
        <title>Genome sequence of the progenitor of the wheat D genome Aegilops tauschii.</title>
        <authorList>
            <person name="Luo M.C."/>
            <person name="Gu Y.Q."/>
            <person name="Puiu D."/>
            <person name="Wang H."/>
            <person name="Twardziok S.O."/>
            <person name="Deal K.R."/>
            <person name="Huo N."/>
            <person name="Zhu T."/>
            <person name="Wang L."/>
            <person name="Wang Y."/>
            <person name="McGuire P.E."/>
            <person name="Liu S."/>
            <person name="Long H."/>
            <person name="Ramasamy R.K."/>
            <person name="Rodriguez J.C."/>
            <person name="Van S.L."/>
            <person name="Yuan L."/>
            <person name="Wang Z."/>
            <person name="Xia Z."/>
            <person name="Xiao L."/>
            <person name="Anderson O.D."/>
            <person name="Ouyang S."/>
            <person name="Liang Y."/>
            <person name="Zimin A.V."/>
            <person name="Pertea G."/>
            <person name="Qi P."/>
            <person name="Bennetzen J.L."/>
            <person name="Dai X."/>
            <person name="Dawson M.W."/>
            <person name="Muller H.G."/>
            <person name="Kugler K."/>
            <person name="Rivarola-Duarte L."/>
            <person name="Spannagl M."/>
            <person name="Mayer K.F.X."/>
            <person name="Lu F.H."/>
            <person name="Bevan M.W."/>
            <person name="Leroy P."/>
            <person name="Li P."/>
            <person name="You F.M."/>
            <person name="Sun Q."/>
            <person name="Liu Z."/>
            <person name="Lyons E."/>
            <person name="Wicker T."/>
            <person name="Salzberg S.L."/>
            <person name="Devos K.M."/>
            <person name="Dvorak J."/>
        </authorList>
    </citation>
    <scope>NUCLEOTIDE SEQUENCE [LARGE SCALE GENOMIC DNA]</scope>
    <source>
        <strain evidence="1">cv. AL8/78</strain>
    </source>
</reference>
<proteinExistence type="predicted"/>
<reference evidence="2" key="1">
    <citation type="journal article" date="2014" name="Science">
        <title>Ancient hybridizations among the ancestral genomes of bread wheat.</title>
        <authorList>
            <consortium name="International Wheat Genome Sequencing Consortium,"/>
            <person name="Marcussen T."/>
            <person name="Sandve S.R."/>
            <person name="Heier L."/>
            <person name="Spannagl M."/>
            <person name="Pfeifer M."/>
            <person name="Jakobsen K.S."/>
            <person name="Wulff B.B."/>
            <person name="Steuernagel B."/>
            <person name="Mayer K.F."/>
            <person name="Olsen O.A."/>
        </authorList>
    </citation>
    <scope>NUCLEOTIDE SEQUENCE [LARGE SCALE GENOMIC DNA]</scope>
    <source>
        <strain evidence="2">cv. AL8/78</strain>
    </source>
</reference>
<dbReference type="Proteomes" id="UP000015105">
    <property type="component" value="Chromosome 5D"/>
</dbReference>
<dbReference type="AlphaFoldDB" id="A0A453K5S7"/>
<organism evidence="1 2">
    <name type="scientific">Aegilops tauschii subsp. strangulata</name>
    <name type="common">Goatgrass</name>
    <dbReference type="NCBI Taxonomy" id="200361"/>
    <lineage>
        <taxon>Eukaryota</taxon>
        <taxon>Viridiplantae</taxon>
        <taxon>Streptophyta</taxon>
        <taxon>Embryophyta</taxon>
        <taxon>Tracheophyta</taxon>
        <taxon>Spermatophyta</taxon>
        <taxon>Magnoliopsida</taxon>
        <taxon>Liliopsida</taxon>
        <taxon>Poales</taxon>
        <taxon>Poaceae</taxon>
        <taxon>BOP clade</taxon>
        <taxon>Pooideae</taxon>
        <taxon>Triticodae</taxon>
        <taxon>Triticeae</taxon>
        <taxon>Triticinae</taxon>
        <taxon>Aegilops</taxon>
    </lineage>
</organism>
<dbReference type="Gramene" id="AET5Gv20309200.22">
    <property type="protein sequence ID" value="AET5Gv20309200.22"/>
    <property type="gene ID" value="AET5Gv20309200"/>
</dbReference>
<sequence>MNKHQTCMLINYNISHNFKIMMYVLVGFFGRVRINGGYKSTKFHGGHTYPNSWFCFSSSIFSLYHIDHL</sequence>
<name>A0A453K5S7_AEGTS</name>
<reference evidence="2" key="2">
    <citation type="journal article" date="2017" name="Nat. Plants">
        <title>The Aegilops tauschii genome reveals multiple impacts of transposons.</title>
        <authorList>
            <person name="Zhao G."/>
            <person name="Zou C."/>
            <person name="Li K."/>
            <person name="Wang K."/>
            <person name="Li T."/>
            <person name="Gao L."/>
            <person name="Zhang X."/>
            <person name="Wang H."/>
            <person name="Yang Z."/>
            <person name="Liu X."/>
            <person name="Jiang W."/>
            <person name="Mao L."/>
            <person name="Kong X."/>
            <person name="Jiao Y."/>
            <person name="Jia J."/>
        </authorList>
    </citation>
    <scope>NUCLEOTIDE SEQUENCE [LARGE SCALE GENOMIC DNA]</scope>
    <source>
        <strain evidence="2">cv. AL8/78</strain>
    </source>
</reference>
<evidence type="ECO:0000313" key="1">
    <source>
        <dbReference type="EnsemblPlants" id="AET5Gv20309200.22"/>
    </source>
</evidence>
<reference evidence="1" key="4">
    <citation type="submission" date="2019-03" db="UniProtKB">
        <authorList>
            <consortium name="EnsemblPlants"/>
        </authorList>
    </citation>
    <scope>IDENTIFICATION</scope>
</reference>
<reference evidence="1" key="5">
    <citation type="journal article" date="2021" name="G3 (Bethesda)">
        <title>Aegilops tauschii genome assembly Aet v5.0 features greater sequence contiguity and improved annotation.</title>
        <authorList>
            <person name="Wang L."/>
            <person name="Zhu T."/>
            <person name="Rodriguez J.C."/>
            <person name="Deal K.R."/>
            <person name="Dubcovsky J."/>
            <person name="McGuire P.E."/>
            <person name="Lux T."/>
            <person name="Spannagl M."/>
            <person name="Mayer K.F.X."/>
            <person name="Baldrich P."/>
            <person name="Meyers B.C."/>
            <person name="Huo N."/>
            <person name="Gu Y.Q."/>
            <person name="Zhou H."/>
            <person name="Devos K.M."/>
            <person name="Bennetzen J.L."/>
            <person name="Unver T."/>
            <person name="Budak H."/>
            <person name="Gulick P.J."/>
            <person name="Galiba G."/>
            <person name="Kalapos B."/>
            <person name="Nelson D.R."/>
            <person name="Li P."/>
            <person name="You F.M."/>
            <person name="Luo M.C."/>
            <person name="Dvorak J."/>
        </authorList>
    </citation>
    <scope>NUCLEOTIDE SEQUENCE [LARGE SCALE GENOMIC DNA]</scope>
    <source>
        <strain evidence="1">cv. AL8/78</strain>
    </source>
</reference>